<protein>
    <submittedName>
        <fullName evidence="2">NADPH:quinone oxidoreductase family protein</fullName>
    </submittedName>
</protein>
<dbReference type="InterPro" id="IPR020843">
    <property type="entry name" value="ER"/>
</dbReference>
<dbReference type="GO" id="GO:0016491">
    <property type="term" value="F:oxidoreductase activity"/>
    <property type="evidence" value="ECO:0007669"/>
    <property type="project" value="InterPro"/>
</dbReference>
<dbReference type="Pfam" id="PF00107">
    <property type="entry name" value="ADH_zinc_N"/>
    <property type="match status" value="1"/>
</dbReference>
<keyword evidence="3" id="KW-1185">Reference proteome</keyword>
<dbReference type="SMART" id="SM00829">
    <property type="entry name" value="PKS_ER"/>
    <property type="match status" value="1"/>
</dbReference>
<accession>A0A399RTG1</accession>
<dbReference type="PANTHER" id="PTHR43677">
    <property type="entry name" value="SHORT-CHAIN DEHYDROGENASE/REDUCTASE"/>
    <property type="match status" value="1"/>
</dbReference>
<dbReference type="Proteomes" id="UP000266385">
    <property type="component" value="Unassembled WGS sequence"/>
</dbReference>
<dbReference type="InterPro" id="IPR011032">
    <property type="entry name" value="GroES-like_sf"/>
</dbReference>
<organism evidence="2 3">
    <name type="scientific">Henriciella mobilis</name>
    <dbReference type="NCBI Taxonomy" id="2305467"/>
    <lineage>
        <taxon>Bacteria</taxon>
        <taxon>Pseudomonadati</taxon>
        <taxon>Pseudomonadota</taxon>
        <taxon>Alphaproteobacteria</taxon>
        <taxon>Hyphomonadales</taxon>
        <taxon>Hyphomonadaceae</taxon>
        <taxon>Henriciella</taxon>
    </lineage>
</organism>
<dbReference type="InterPro" id="IPR013154">
    <property type="entry name" value="ADH-like_N"/>
</dbReference>
<evidence type="ECO:0000259" key="1">
    <source>
        <dbReference type="SMART" id="SM00829"/>
    </source>
</evidence>
<evidence type="ECO:0000313" key="3">
    <source>
        <dbReference type="Proteomes" id="UP000266385"/>
    </source>
</evidence>
<sequence length="333" mass="35790">MKALLSLQAGPPETLQLLEADTPSPGTNEVRLRVHACALNYTDLLLIEDKYQYRPARPFSPGSEVAGIIDAVGEGVDKWKPGDRVIAYMYHGGLAETAIVSEASIATLPADRSFIDGASFLIPYGTAYHALTDRGCLRPDETLLVLGATSNVGLAAVQLGKAIGAKVLAATSSQQSVDILEDAGADDVLVYDRPPLNPEACKALSANFKALTGRLGADVILDTVGGPYTDAAIRAIGWDGRFLVVGFTAGIPSLPLNLLLMKRCQAIGVFWGPYMERSPERYSELVQNLFELWDSGQIHPRRSRIFPLDQSREALETLRAGGNTGRLVINVSK</sequence>
<dbReference type="EMBL" id="QWFX01000005">
    <property type="protein sequence ID" value="RIJ33177.1"/>
    <property type="molecule type" value="Genomic_DNA"/>
</dbReference>
<dbReference type="PANTHER" id="PTHR43677:SF4">
    <property type="entry name" value="QUINONE OXIDOREDUCTASE-LIKE PROTEIN 2"/>
    <property type="match status" value="1"/>
</dbReference>
<reference evidence="2 3" key="1">
    <citation type="submission" date="2018-08" db="EMBL/GenBank/DDBJ databases">
        <title>Henriciella mobilis sp. nov., isolated from seawater.</title>
        <authorList>
            <person name="Cheng H."/>
            <person name="Wu Y.-H."/>
            <person name="Xu X.-W."/>
            <person name="Guo L.-L."/>
        </authorList>
    </citation>
    <scope>NUCLEOTIDE SEQUENCE [LARGE SCALE GENOMIC DNA]</scope>
    <source>
        <strain evidence="2 3">JN25</strain>
    </source>
</reference>
<dbReference type="OrthoDB" id="4190732at2"/>
<dbReference type="Gene3D" id="3.40.50.720">
    <property type="entry name" value="NAD(P)-binding Rossmann-like Domain"/>
    <property type="match status" value="1"/>
</dbReference>
<dbReference type="InterPro" id="IPR051397">
    <property type="entry name" value="Zn-ADH-like_protein"/>
</dbReference>
<dbReference type="SUPFAM" id="SSF51735">
    <property type="entry name" value="NAD(P)-binding Rossmann-fold domains"/>
    <property type="match status" value="1"/>
</dbReference>
<gene>
    <name evidence="2" type="ORF">D1223_02490</name>
</gene>
<dbReference type="InterPro" id="IPR013149">
    <property type="entry name" value="ADH-like_C"/>
</dbReference>
<proteinExistence type="predicted"/>
<evidence type="ECO:0000313" key="2">
    <source>
        <dbReference type="EMBL" id="RIJ33177.1"/>
    </source>
</evidence>
<comment type="caution">
    <text evidence="2">The sequence shown here is derived from an EMBL/GenBank/DDBJ whole genome shotgun (WGS) entry which is preliminary data.</text>
</comment>
<dbReference type="Gene3D" id="3.90.180.10">
    <property type="entry name" value="Medium-chain alcohol dehydrogenases, catalytic domain"/>
    <property type="match status" value="1"/>
</dbReference>
<dbReference type="AlphaFoldDB" id="A0A399RTG1"/>
<name>A0A399RTG1_9PROT</name>
<dbReference type="InterPro" id="IPR036291">
    <property type="entry name" value="NAD(P)-bd_dom_sf"/>
</dbReference>
<dbReference type="Pfam" id="PF08240">
    <property type="entry name" value="ADH_N"/>
    <property type="match status" value="1"/>
</dbReference>
<dbReference type="SUPFAM" id="SSF50129">
    <property type="entry name" value="GroES-like"/>
    <property type="match status" value="1"/>
</dbReference>
<dbReference type="CDD" id="cd08241">
    <property type="entry name" value="QOR1"/>
    <property type="match status" value="1"/>
</dbReference>
<feature type="domain" description="Enoyl reductase (ER)" evidence="1">
    <location>
        <begin position="10"/>
        <end position="329"/>
    </location>
</feature>